<dbReference type="SUPFAM" id="SSF53187">
    <property type="entry name" value="Zn-dependent exopeptidases"/>
    <property type="match status" value="1"/>
</dbReference>
<reference evidence="2 3" key="1">
    <citation type="submission" date="2017-08" db="EMBL/GenBank/DDBJ databases">
        <title>Aliifodinibius alkalisoli sp. nov., isolated from saline alkaline soil.</title>
        <authorList>
            <person name="Liu D."/>
            <person name="Zhang G."/>
        </authorList>
    </citation>
    <scope>NUCLEOTIDE SEQUENCE [LARGE SCALE GENOMIC DNA]</scope>
    <source>
        <strain evidence="2 3">WN023</strain>
    </source>
</reference>
<evidence type="ECO:0000313" key="3">
    <source>
        <dbReference type="Proteomes" id="UP000218831"/>
    </source>
</evidence>
<dbReference type="AlphaFoldDB" id="A0A2A2GF26"/>
<sequence length="283" mass="32002">MLDQAIIHITEIANVPSFSSYEERLHPYIRRVFDDIPAEEINVKGNNLIFKVGDSNELPTIALTAHLDKINHYGADYPNSLPVKVSEDQIEGAMDDSAGLGMVVTLAEMAESRQWPNMLFFFSEMEEKMGLKEHPEILKNNGKGYTNGMGARRIAQKCIALETVPDEVITLDTTPLFKGDKGVALYANHWELNDLDPTEKLIQKTQQAVNRFLTIDPDIKVDNNTNDYLHYGEEFNKENGFTTVSVALEPSIYPYHQKGEQVFIDDVQRCLVILESYLNNFGT</sequence>
<dbReference type="Proteomes" id="UP000218831">
    <property type="component" value="Unassembled WGS sequence"/>
</dbReference>
<dbReference type="Pfam" id="PF04389">
    <property type="entry name" value="Peptidase_M28"/>
    <property type="match status" value="1"/>
</dbReference>
<gene>
    <name evidence="2" type="ORF">CK503_00030</name>
</gene>
<dbReference type="Gene3D" id="3.40.630.10">
    <property type="entry name" value="Zn peptidases"/>
    <property type="match status" value="1"/>
</dbReference>
<protein>
    <recommendedName>
        <fullName evidence="1">Peptidase M28 domain-containing protein</fullName>
    </recommendedName>
</protein>
<organism evidence="2 3">
    <name type="scientific">Fodinibius salipaludis</name>
    <dbReference type="NCBI Taxonomy" id="2032627"/>
    <lineage>
        <taxon>Bacteria</taxon>
        <taxon>Pseudomonadati</taxon>
        <taxon>Balneolota</taxon>
        <taxon>Balneolia</taxon>
        <taxon>Balneolales</taxon>
        <taxon>Balneolaceae</taxon>
        <taxon>Fodinibius</taxon>
    </lineage>
</organism>
<proteinExistence type="predicted"/>
<evidence type="ECO:0000313" key="2">
    <source>
        <dbReference type="EMBL" id="PAU95489.1"/>
    </source>
</evidence>
<name>A0A2A2GF26_9BACT</name>
<keyword evidence="3" id="KW-1185">Reference proteome</keyword>
<dbReference type="InterPro" id="IPR007484">
    <property type="entry name" value="Peptidase_M28"/>
</dbReference>
<comment type="caution">
    <text evidence="2">The sequence shown here is derived from an EMBL/GenBank/DDBJ whole genome shotgun (WGS) entry which is preliminary data.</text>
</comment>
<feature type="domain" description="Peptidase M28" evidence="1">
    <location>
        <begin position="47"/>
        <end position="259"/>
    </location>
</feature>
<dbReference type="EMBL" id="NSKE01000001">
    <property type="protein sequence ID" value="PAU95489.1"/>
    <property type="molecule type" value="Genomic_DNA"/>
</dbReference>
<evidence type="ECO:0000259" key="1">
    <source>
        <dbReference type="Pfam" id="PF04389"/>
    </source>
</evidence>
<dbReference type="OrthoDB" id="1523247at2"/>
<accession>A0A2A2GF26</accession>
<dbReference type="RefSeq" id="WP_095604734.1">
    <property type="nucleotide sequence ID" value="NZ_NSKE01000001.1"/>
</dbReference>